<dbReference type="PANTHER" id="PTHR35563">
    <property type="entry name" value="BARREL METAL-DEPENDENT HYDROLASE, PUTATIVE (AFU_ORTHOLOGUE AFUA_1G16240)-RELATED"/>
    <property type="match status" value="1"/>
</dbReference>
<dbReference type="InterPro" id="IPR052358">
    <property type="entry name" value="Aro_Compnd_Degr_Hydrolases"/>
</dbReference>
<keyword evidence="3" id="KW-0378">Hydrolase</keyword>
<reference evidence="3" key="1">
    <citation type="submission" date="2019-06" db="EMBL/GenBank/DDBJ databases">
        <authorList>
            <person name="Murdoch R.W."/>
            <person name="Fathepure B."/>
        </authorList>
    </citation>
    <scope>NUCLEOTIDE SEQUENCE</scope>
</reference>
<dbReference type="PANTHER" id="PTHR35563:SF2">
    <property type="entry name" value="BARREL METAL-DEPENDENT HYDROLASE, PUTATIVE (AFU_ORTHOLOGUE AFUA_1G16240)-RELATED"/>
    <property type="match status" value="1"/>
</dbReference>
<gene>
    <name evidence="3" type="ORF">KBTEX_02930</name>
</gene>
<sequence>MPEYFPFNPDPRAPREAPPANTCDAQFHVFGDPDVYPMRADAPFRMPSATIDAALHMHRALGVERGVIVQATTYGADHSVVLDALEQAGPDYRGCANAIALKERDDAYIETLHEAGVRGARFTFRKELGVGLSPREFRHAAGRLRELGWYAKIQPEKHGILDSVELYEDLDIPVLIDHLGRADARLGVDDPNVRKTIELLGKGNFWVMLSLGEKISAEGYPWDDVLPIARAYIDAAPNRVVWASDWPHPLSRMPPPNDAELLELLYRYAPDEAERQRILVDNPAELFGFDRS</sequence>
<dbReference type="GO" id="GO:0102998">
    <property type="term" value="F:4-sulfomuconolactone hydrolase activity"/>
    <property type="evidence" value="ECO:0007669"/>
    <property type="project" value="UniProtKB-EC"/>
</dbReference>
<dbReference type="Pfam" id="PF04909">
    <property type="entry name" value="Amidohydro_2"/>
    <property type="match status" value="1"/>
</dbReference>
<evidence type="ECO:0000256" key="1">
    <source>
        <dbReference type="SAM" id="MobiDB-lite"/>
    </source>
</evidence>
<proteinExistence type="predicted"/>
<protein>
    <submittedName>
        <fullName evidence="3">4-sulfomuconolactone hydrolase</fullName>
        <ecNumber evidence="3">3.1.1.92</ecNumber>
    </submittedName>
</protein>
<dbReference type="SUPFAM" id="SSF51556">
    <property type="entry name" value="Metallo-dependent hydrolases"/>
    <property type="match status" value="1"/>
</dbReference>
<dbReference type="InterPro" id="IPR032466">
    <property type="entry name" value="Metal_Hydrolase"/>
</dbReference>
<evidence type="ECO:0000259" key="2">
    <source>
        <dbReference type="Pfam" id="PF04909"/>
    </source>
</evidence>
<organism evidence="3">
    <name type="scientific">uncultured organism</name>
    <dbReference type="NCBI Taxonomy" id="155900"/>
    <lineage>
        <taxon>unclassified sequences</taxon>
        <taxon>environmental samples</taxon>
    </lineage>
</organism>
<accession>A0A5B8RCQ3</accession>
<dbReference type="EMBL" id="MN079154">
    <property type="protein sequence ID" value="QEA06590.1"/>
    <property type="molecule type" value="Genomic_DNA"/>
</dbReference>
<evidence type="ECO:0000313" key="3">
    <source>
        <dbReference type="EMBL" id="QEA06590.1"/>
    </source>
</evidence>
<dbReference type="AlphaFoldDB" id="A0A5B8RCQ3"/>
<feature type="domain" description="Amidohydrolase-related" evidence="2">
    <location>
        <begin position="23"/>
        <end position="289"/>
    </location>
</feature>
<dbReference type="EC" id="3.1.1.92" evidence="3"/>
<dbReference type="InterPro" id="IPR006680">
    <property type="entry name" value="Amidohydro-rel"/>
</dbReference>
<dbReference type="Gene3D" id="3.20.20.140">
    <property type="entry name" value="Metal-dependent hydrolases"/>
    <property type="match status" value="1"/>
</dbReference>
<name>A0A5B8RCQ3_9ZZZZ</name>
<feature type="region of interest" description="Disordered" evidence="1">
    <location>
        <begin position="1"/>
        <end position="20"/>
    </location>
</feature>